<dbReference type="AlphaFoldDB" id="A0A7J9MYI0"/>
<evidence type="ECO:0000313" key="1">
    <source>
        <dbReference type="EMBL" id="MBA0875954.1"/>
    </source>
</evidence>
<gene>
    <name evidence="1" type="ORF">Goshw_026328</name>
</gene>
<evidence type="ECO:0008006" key="3">
    <source>
        <dbReference type="Google" id="ProtNLM"/>
    </source>
</evidence>
<evidence type="ECO:0000313" key="2">
    <source>
        <dbReference type="Proteomes" id="UP000593576"/>
    </source>
</evidence>
<name>A0A7J9MYI0_GOSSC</name>
<dbReference type="OrthoDB" id="937703at2759"/>
<keyword evidence="2" id="KW-1185">Reference proteome</keyword>
<sequence length="109" mass="12421">MHTRSGTARARKRRAWATAEDFAGTGKWICIRFGVVKVNTRFASTSGVLRDQNGDWILGFNCRVGICSVYEAKLWGILDGVNWHKEAFMTDYRLKPIIRKSLGALRKLF</sequence>
<proteinExistence type="predicted"/>
<organism evidence="1 2">
    <name type="scientific">Gossypium schwendimanii</name>
    <name type="common">Cotton</name>
    <dbReference type="NCBI Taxonomy" id="34291"/>
    <lineage>
        <taxon>Eukaryota</taxon>
        <taxon>Viridiplantae</taxon>
        <taxon>Streptophyta</taxon>
        <taxon>Embryophyta</taxon>
        <taxon>Tracheophyta</taxon>
        <taxon>Spermatophyta</taxon>
        <taxon>Magnoliopsida</taxon>
        <taxon>eudicotyledons</taxon>
        <taxon>Gunneridae</taxon>
        <taxon>Pentapetalae</taxon>
        <taxon>rosids</taxon>
        <taxon>malvids</taxon>
        <taxon>Malvales</taxon>
        <taxon>Malvaceae</taxon>
        <taxon>Malvoideae</taxon>
        <taxon>Gossypium</taxon>
    </lineage>
</organism>
<comment type="caution">
    <text evidence="1">The sequence shown here is derived from an EMBL/GenBank/DDBJ whole genome shotgun (WGS) entry which is preliminary data.</text>
</comment>
<accession>A0A7J9MYI0</accession>
<reference evidence="1 2" key="1">
    <citation type="journal article" date="2019" name="Genome Biol. Evol.">
        <title>Insights into the evolution of the New World diploid cottons (Gossypium, subgenus Houzingenia) based on genome sequencing.</title>
        <authorList>
            <person name="Grover C.E."/>
            <person name="Arick M.A. 2nd"/>
            <person name="Thrash A."/>
            <person name="Conover J.L."/>
            <person name="Sanders W.S."/>
            <person name="Peterson D.G."/>
            <person name="Frelichowski J.E."/>
            <person name="Scheffler J.A."/>
            <person name="Scheffler B.E."/>
            <person name="Wendel J.F."/>
        </authorList>
    </citation>
    <scope>NUCLEOTIDE SEQUENCE [LARGE SCALE GENOMIC DNA]</scope>
    <source>
        <strain evidence="1">1</strain>
        <tissue evidence="1">Leaf</tissue>
    </source>
</reference>
<protein>
    <recommendedName>
        <fullName evidence="3">RNase H type-1 domain-containing protein</fullName>
    </recommendedName>
</protein>
<dbReference type="Proteomes" id="UP000593576">
    <property type="component" value="Unassembled WGS sequence"/>
</dbReference>
<dbReference type="EMBL" id="JABFAF010263278">
    <property type="protein sequence ID" value="MBA0875954.1"/>
    <property type="molecule type" value="Genomic_DNA"/>
</dbReference>